<evidence type="ECO:0000313" key="2">
    <source>
        <dbReference type="Proteomes" id="UP001057402"/>
    </source>
</evidence>
<gene>
    <name evidence="1" type="ORF">MLD38_007221</name>
</gene>
<reference evidence="2" key="1">
    <citation type="journal article" date="2023" name="Front. Plant Sci.">
        <title>Chromosomal-level genome assembly of Melastoma candidum provides insights into trichome evolution.</title>
        <authorList>
            <person name="Zhong Y."/>
            <person name="Wu W."/>
            <person name="Sun C."/>
            <person name="Zou P."/>
            <person name="Liu Y."/>
            <person name="Dai S."/>
            <person name="Zhou R."/>
        </authorList>
    </citation>
    <scope>NUCLEOTIDE SEQUENCE [LARGE SCALE GENOMIC DNA]</scope>
</reference>
<protein>
    <submittedName>
        <fullName evidence="1">Uncharacterized protein</fullName>
    </submittedName>
</protein>
<proteinExistence type="predicted"/>
<dbReference type="Proteomes" id="UP001057402">
    <property type="component" value="Chromosome 3"/>
</dbReference>
<name>A0ACB9RRS3_9MYRT</name>
<accession>A0ACB9RRS3</accession>
<dbReference type="EMBL" id="CM042882">
    <property type="protein sequence ID" value="KAI4381113.1"/>
    <property type="molecule type" value="Genomic_DNA"/>
</dbReference>
<evidence type="ECO:0000313" key="1">
    <source>
        <dbReference type="EMBL" id="KAI4381113.1"/>
    </source>
</evidence>
<keyword evidence="2" id="KW-1185">Reference proteome</keyword>
<organism evidence="1 2">
    <name type="scientific">Melastoma candidum</name>
    <dbReference type="NCBI Taxonomy" id="119954"/>
    <lineage>
        <taxon>Eukaryota</taxon>
        <taxon>Viridiplantae</taxon>
        <taxon>Streptophyta</taxon>
        <taxon>Embryophyta</taxon>
        <taxon>Tracheophyta</taxon>
        <taxon>Spermatophyta</taxon>
        <taxon>Magnoliopsida</taxon>
        <taxon>eudicotyledons</taxon>
        <taxon>Gunneridae</taxon>
        <taxon>Pentapetalae</taxon>
        <taxon>rosids</taxon>
        <taxon>malvids</taxon>
        <taxon>Myrtales</taxon>
        <taxon>Melastomataceae</taxon>
        <taxon>Melastomatoideae</taxon>
        <taxon>Melastomateae</taxon>
        <taxon>Melastoma</taxon>
    </lineage>
</organism>
<comment type="caution">
    <text evidence="1">The sequence shown here is derived from an EMBL/GenBank/DDBJ whole genome shotgun (WGS) entry which is preliminary data.</text>
</comment>
<sequence length="141" mass="15746">MDNWFDPSRSDRSLELVLDPISSSPADRKLYSCTFCRKKFYSSQALGGHQNAHKLERTLAKRSQGFGSSVTPHPASTSNGRPVSASFLSSGGRLQPSSNVHGMNLDRHRGVQTEYCLPREWRTMNDDVENGFSQLDLSLKL</sequence>